<evidence type="ECO:0000313" key="9">
    <source>
        <dbReference type="EMBL" id="KAK3272347.1"/>
    </source>
</evidence>
<gene>
    <name evidence="9" type="ORF">CYMTET_19356</name>
</gene>
<evidence type="ECO:0000256" key="8">
    <source>
        <dbReference type="ARBA" id="ARBA00049102"/>
    </source>
</evidence>
<evidence type="ECO:0000256" key="1">
    <source>
        <dbReference type="ARBA" id="ARBA00005168"/>
    </source>
</evidence>
<keyword evidence="10" id="KW-1185">Reference proteome</keyword>
<sequence length="426" mass="47316">MASNLVASGPKPVIQHTKNDLQASCSAKLRSVPSQGAQKASCLKLKRSSFVASDAQLRSTLQRSCPKAVKAFTVSAAAAAESKAEEKGIEKEEMIEAAPSSLLREEADATGMRASFEKMIREAQDSICAAIEEIDGTKFHEDAWTRPGGGGGISRVMQNGNVFEKAGINVSVVYGTMPQEAYRAATGTAEKGEGKSTEQGKAGRIPFFAAGISSVMHPKNPKAPTVHFNYRYFETDSQMEGGPRGWWFGGGTDLTPSYLFTEDAQHFHGTLKDTCDKHDEAFYPRFKTWCDEYFYNQHRGERRGIGGVFFDDMNDRDPEELLAFATDMANSVVPAYCPLVVKHKDDEFTETEKEWQQIRRGRYVEFNLVYDRGTTFGLKTGGRIESILMSLPLTARWEYDQVPEEGSEEEKLLEACRNPPDDWFAL</sequence>
<comment type="subunit">
    <text evidence="3">Homodimer.</text>
</comment>
<evidence type="ECO:0000256" key="4">
    <source>
        <dbReference type="ARBA" id="ARBA00012869"/>
    </source>
</evidence>
<dbReference type="GO" id="GO:0006782">
    <property type="term" value="P:protoporphyrinogen IX biosynthetic process"/>
    <property type="evidence" value="ECO:0007669"/>
    <property type="project" value="TreeGrafter"/>
</dbReference>
<dbReference type="EMBL" id="LGRX02009023">
    <property type="protein sequence ID" value="KAK3272347.1"/>
    <property type="molecule type" value="Genomic_DNA"/>
</dbReference>
<evidence type="ECO:0000256" key="6">
    <source>
        <dbReference type="ARBA" id="ARBA00023133"/>
    </source>
</evidence>
<dbReference type="PANTHER" id="PTHR10755:SF0">
    <property type="entry name" value="OXYGEN-DEPENDENT COPROPORPHYRINOGEN-III OXIDASE, MITOCHONDRIAL"/>
    <property type="match status" value="1"/>
</dbReference>
<dbReference type="InterPro" id="IPR036406">
    <property type="entry name" value="Coprogen_oxidase_aer_sf"/>
</dbReference>
<dbReference type="InterPro" id="IPR001260">
    <property type="entry name" value="Coprogen_oxidase_aer"/>
</dbReference>
<comment type="pathway">
    <text evidence="1">Porphyrin-containing compound metabolism; protoporphyrin-IX biosynthesis; protoporphyrinogen-IX from coproporphyrinogen-III (O2 route): step 1/1.</text>
</comment>
<dbReference type="GO" id="GO:0009570">
    <property type="term" value="C:chloroplast stroma"/>
    <property type="evidence" value="ECO:0007669"/>
    <property type="project" value="TreeGrafter"/>
</dbReference>
<evidence type="ECO:0000256" key="2">
    <source>
        <dbReference type="ARBA" id="ARBA00010644"/>
    </source>
</evidence>
<reference evidence="9 10" key="1">
    <citation type="journal article" date="2015" name="Genome Biol. Evol.">
        <title>Comparative Genomics of a Bacterivorous Green Alga Reveals Evolutionary Causalities and Consequences of Phago-Mixotrophic Mode of Nutrition.</title>
        <authorList>
            <person name="Burns J.A."/>
            <person name="Paasch A."/>
            <person name="Narechania A."/>
            <person name="Kim E."/>
        </authorList>
    </citation>
    <scope>NUCLEOTIDE SEQUENCE [LARGE SCALE GENOMIC DNA]</scope>
    <source>
        <strain evidence="9 10">PLY_AMNH</strain>
    </source>
</reference>
<keyword evidence="6" id="KW-0350">Heme biosynthesis</keyword>
<evidence type="ECO:0000256" key="7">
    <source>
        <dbReference type="ARBA" id="ARBA00023244"/>
    </source>
</evidence>
<dbReference type="EC" id="1.3.3.3" evidence="4"/>
<dbReference type="Gene3D" id="3.40.1500.10">
    <property type="entry name" value="Coproporphyrinogen III oxidase, aerobic"/>
    <property type="match status" value="1"/>
</dbReference>
<dbReference type="PRINTS" id="PR00073">
    <property type="entry name" value="COPRGNOXDASE"/>
</dbReference>
<accession>A0AAE0G671</accession>
<protein>
    <recommendedName>
        <fullName evidence="4">coproporphyrinogen oxidase</fullName>
        <ecNumber evidence="4">1.3.3.3</ecNumber>
    </recommendedName>
</protein>
<keyword evidence="7" id="KW-0627">Porphyrin biosynthesis</keyword>
<dbReference type="NCBIfam" id="NF003727">
    <property type="entry name" value="PRK05330.1"/>
    <property type="match status" value="1"/>
</dbReference>
<dbReference type="FunFam" id="3.40.1500.10:FF:000002">
    <property type="entry name" value="oxygen-dependent coproporphyrinogen-III oxidase, mitochondrial"/>
    <property type="match status" value="1"/>
</dbReference>
<keyword evidence="5" id="KW-0560">Oxidoreductase</keyword>
<evidence type="ECO:0000256" key="5">
    <source>
        <dbReference type="ARBA" id="ARBA00023002"/>
    </source>
</evidence>
<proteinExistence type="inferred from homology"/>
<organism evidence="9 10">
    <name type="scientific">Cymbomonas tetramitiformis</name>
    <dbReference type="NCBI Taxonomy" id="36881"/>
    <lineage>
        <taxon>Eukaryota</taxon>
        <taxon>Viridiplantae</taxon>
        <taxon>Chlorophyta</taxon>
        <taxon>Pyramimonadophyceae</taxon>
        <taxon>Pyramimonadales</taxon>
        <taxon>Pyramimonadaceae</taxon>
        <taxon>Cymbomonas</taxon>
    </lineage>
</organism>
<dbReference type="Proteomes" id="UP001190700">
    <property type="component" value="Unassembled WGS sequence"/>
</dbReference>
<dbReference type="SUPFAM" id="SSF102886">
    <property type="entry name" value="Coproporphyrinogen III oxidase"/>
    <property type="match status" value="1"/>
</dbReference>
<name>A0AAE0G671_9CHLO</name>
<dbReference type="PANTHER" id="PTHR10755">
    <property type="entry name" value="COPROPORPHYRINOGEN III OXIDASE, MITOCHONDRIAL"/>
    <property type="match status" value="1"/>
</dbReference>
<dbReference type="AlphaFoldDB" id="A0AAE0G671"/>
<dbReference type="GO" id="GO:0004109">
    <property type="term" value="F:coproporphyrinogen oxidase activity"/>
    <property type="evidence" value="ECO:0007669"/>
    <property type="project" value="UniProtKB-EC"/>
</dbReference>
<comment type="catalytic activity">
    <reaction evidence="8">
        <text>coproporphyrinogen III + O2 + 2 H(+) = protoporphyrinogen IX + 2 CO2 + 2 H2O</text>
        <dbReference type="Rhea" id="RHEA:18257"/>
        <dbReference type="ChEBI" id="CHEBI:15377"/>
        <dbReference type="ChEBI" id="CHEBI:15378"/>
        <dbReference type="ChEBI" id="CHEBI:15379"/>
        <dbReference type="ChEBI" id="CHEBI:16526"/>
        <dbReference type="ChEBI" id="CHEBI:57307"/>
        <dbReference type="ChEBI" id="CHEBI:57309"/>
        <dbReference type="EC" id="1.3.3.3"/>
    </reaction>
</comment>
<comment type="similarity">
    <text evidence="2">Belongs to the aerobic coproporphyrinogen-III oxidase family.</text>
</comment>
<evidence type="ECO:0000256" key="3">
    <source>
        <dbReference type="ARBA" id="ARBA00011738"/>
    </source>
</evidence>
<dbReference type="Pfam" id="PF01218">
    <property type="entry name" value="Coprogen_oxidas"/>
    <property type="match status" value="1"/>
</dbReference>
<evidence type="ECO:0000313" key="10">
    <source>
        <dbReference type="Proteomes" id="UP001190700"/>
    </source>
</evidence>
<comment type="caution">
    <text evidence="9">The sequence shown here is derived from an EMBL/GenBank/DDBJ whole genome shotgun (WGS) entry which is preliminary data.</text>
</comment>